<feature type="compositionally biased region" description="Low complexity" evidence="9">
    <location>
        <begin position="440"/>
        <end position="451"/>
    </location>
</feature>
<dbReference type="SMART" id="SM00249">
    <property type="entry name" value="PHD"/>
    <property type="match status" value="1"/>
</dbReference>
<dbReference type="Pfam" id="PF00628">
    <property type="entry name" value="PHD"/>
    <property type="match status" value="1"/>
</dbReference>
<keyword evidence="7" id="KW-0539">Nucleus</keyword>
<proteinExistence type="inferred from homology"/>
<dbReference type="Proteomes" id="UP001363622">
    <property type="component" value="Unassembled WGS sequence"/>
</dbReference>
<evidence type="ECO:0000256" key="7">
    <source>
        <dbReference type="ARBA" id="ARBA00023242"/>
    </source>
</evidence>
<feature type="compositionally biased region" description="Low complexity" evidence="9">
    <location>
        <begin position="125"/>
        <end position="137"/>
    </location>
</feature>
<dbReference type="PANTHER" id="PTHR10333:SF42">
    <property type="entry name" value="INHIBITOR OF GROWTH PROTEIN 5"/>
    <property type="match status" value="1"/>
</dbReference>
<keyword evidence="4 8" id="KW-0863">Zinc-finger</keyword>
<evidence type="ECO:0000259" key="10">
    <source>
        <dbReference type="PROSITE" id="PS50016"/>
    </source>
</evidence>
<dbReference type="InterPro" id="IPR001965">
    <property type="entry name" value="Znf_PHD"/>
</dbReference>
<keyword evidence="6" id="KW-0156">Chromatin regulator</keyword>
<dbReference type="Gene3D" id="3.30.40.10">
    <property type="entry name" value="Zinc/RING finger domain, C3HC4 (zinc finger)"/>
    <property type="match status" value="1"/>
</dbReference>
<evidence type="ECO:0000256" key="5">
    <source>
        <dbReference type="ARBA" id="ARBA00022833"/>
    </source>
</evidence>
<evidence type="ECO:0000313" key="11">
    <source>
        <dbReference type="EMBL" id="KAK7518650.1"/>
    </source>
</evidence>
<feature type="compositionally biased region" description="Low complexity" evidence="9">
    <location>
        <begin position="18"/>
        <end position="31"/>
    </location>
</feature>
<keyword evidence="5" id="KW-0862">Zinc</keyword>
<dbReference type="InterPro" id="IPR013083">
    <property type="entry name" value="Znf_RING/FYVE/PHD"/>
</dbReference>
<feature type="compositionally biased region" description="Polar residues" evidence="9">
    <location>
        <begin position="406"/>
        <end position="415"/>
    </location>
</feature>
<feature type="region of interest" description="Disordered" evidence="9">
    <location>
        <begin position="1"/>
        <end position="33"/>
    </location>
</feature>
<sequence length="695" mass="74688">MKSSNMRESGAGHTAPNRRQSARQQRTTTTRPANYYARSFGRGTMGAADTASTTNSTPGFFPAITHFTDSITALPKEAMKHFSMLKEVEAKTHQPDQDLQNVADAVARLQAPTRREARLAARAVSNTTGNNSANGSVAGSVGHDQTPTNQQQSAELIESANDGNIMGERAITARREIFMRFRFHLSQMCAMLDEKNAVLSSANQTMDKQLSRMDSSFQHIDEELSFEARYGSFSHWAYKDGDESKKKTTNERSRREVAAANNLAAAAAAVHEGDIAASRSEARREAVMAKQKNRHHHYGVPDFEDIRPTKKAPTNRGKKAAQPLGPPDARNYGLGILNGPEQPTKRRKTEKAAAAAPAMERSLSGAINNAHTGRASPRETPAVEGTKKRSRAGPGPGAAKKRNQHVGAQSPQVPSSPVVGNFSALASNGQRPQSARARQNSTTNSLNSNSNAQETTRNRPGSSASNRPVNGTANPAETEPSAGYTVPGPALPVAQVPLEPAPAGNGALPDRSSMKREEIENQEGPGTPAQSIVTRGAGRQSKTATPVIGAFPSDASMARSRSTRNNGSSHASSESNVPLTSHTTQKRSHKKSGAALQPRPHNVGDGSGLPGEISGPDLEDEVAEEDEDGDQERFCYCNGVSYGEMIGCDNPNCTRQWFHYACVGITKEPNKKASWYCNECKENMRRSRPGSRPGH</sequence>
<comment type="similarity">
    <text evidence="2">Belongs to the ING family.</text>
</comment>
<feature type="compositionally biased region" description="Polar residues" evidence="9">
    <location>
        <begin position="559"/>
        <end position="583"/>
    </location>
</feature>
<dbReference type="InterPro" id="IPR028651">
    <property type="entry name" value="ING_fam"/>
</dbReference>
<evidence type="ECO:0000256" key="1">
    <source>
        <dbReference type="ARBA" id="ARBA00004123"/>
    </source>
</evidence>
<feature type="region of interest" description="Disordered" evidence="9">
    <location>
        <begin position="286"/>
        <end position="627"/>
    </location>
</feature>
<dbReference type="CDD" id="cd15505">
    <property type="entry name" value="PHD_ING"/>
    <property type="match status" value="1"/>
</dbReference>
<evidence type="ECO:0000256" key="6">
    <source>
        <dbReference type="ARBA" id="ARBA00022853"/>
    </source>
</evidence>
<dbReference type="SMART" id="SM01408">
    <property type="entry name" value="ING"/>
    <property type="match status" value="1"/>
</dbReference>
<name>A0ABR1KQL6_9PEZI</name>
<evidence type="ECO:0000256" key="4">
    <source>
        <dbReference type="ARBA" id="ARBA00022771"/>
    </source>
</evidence>
<evidence type="ECO:0000256" key="8">
    <source>
        <dbReference type="PROSITE-ProRule" id="PRU00146"/>
    </source>
</evidence>
<dbReference type="PROSITE" id="PS01359">
    <property type="entry name" value="ZF_PHD_1"/>
    <property type="match status" value="1"/>
</dbReference>
<reference evidence="11 12" key="1">
    <citation type="submission" date="2024-04" db="EMBL/GenBank/DDBJ databases">
        <title>Phyllosticta paracitricarpa is synonymous to the EU quarantine fungus P. citricarpa based on phylogenomic analyses.</title>
        <authorList>
            <consortium name="Lawrence Berkeley National Laboratory"/>
            <person name="Van Ingen-Buijs V.A."/>
            <person name="Van Westerhoven A.C."/>
            <person name="Haridas S."/>
            <person name="Skiadas P."/>
            <person name="Martin F."/>
            <person name="Groenewald J.Z."/>
            <person name="Crous P.W."/>
            <person name="Seidl M.F."/>
        </authorList>
    </citation>
    <scope>NUCLEOTIDE SEQUENCE [LARGE SCALE GENOMIC DNA]</scope>
    <source>
        <strain evidence="11 12">CBS 123371</strain>
    </source>
</reference>
<evidence type="ECO:0000256" key="9">
    <source>
        <dbReference type="SAM" id="MobiDB-lite"/>
    </source>
</evidence>
<evidence type="ECO:0000256" key="3">
    <source>
        <dbReference type="ARBA" id="ARBA00022723"/>
    </source>
</evidence>
<feature type="region of interest" description="Disordered" evidence="9">
    <location>
        <begin position="125"/>
        <end position="149"/>
    </location>
</feature>
<feature type="compositionally biased region" description="Polar residues" evidence="9">
    <location>
        <begin position="424"/>
        <end position="439"/>
    </location>
</feature>
<dbReference type="SUPFAM" id="SSF57903">
    <property type="entry name" value="FYVE/PHD zinc finger"/>
    <property type="match status" value="1"/>
</dbReference>
<dbReference type="EMBL" id="JBBPHU010000004">
    <property type="protein sequence ID" value="KAK7518650.1"/>
    <property type="molecule type" value="Genomic_DNA"/>
</dbReference>
<accession>A0ABR1KQL6</accession>
<dbReference type="InterPro" id="IPR024610">
    <property type="entry name" value="ING_N_histone-binding"/>
</dbReference>
<evidence type="ECO:0000256" key="2">
    <source>
        <dbReference type="ARBA" id="ARBA00010210"/>
    </source>
</evidence>
<comment type="subcellular location">
    <subcellularLocation>
        <location evidence="1">Nucleus</location>
    </subcellularLocation>
</comment>
<dbReference type="PROSITE" id="PS50016">
    <property type="entry name" value="ZF_PHD_2"/>
    <property type="match status" value="1"/>
</dbReference>
<gene>
    <name evidence="11" type="ORF">IWZ03DRAFT_152516</name>
</gene>
<dbReference type="InterPro" id="IPR019786">
    <property type="entry name" value="Zinc_finger_PHD-type_CS"/>
</dbReference>
<dbReference type="PANTHER" id="PTHR10333">
    <property type="entry name" value="INHIBITOR OF GROWTH PROTEIN"/>
    <property type="match status" value="1"/>
</dbReference>
<evidence type="ECO:0000313" key="12">
    <source>
        <dbReference type="Proteomes" id="UP001363622"/>
    </source>
</evidence>
<comment type="caution">
    <text evidence="11">The sequence shown here is derived from an EMBL/GenBank/DDBJ whole genome shotgun (WGS) entry which is preliminary data.</text>
</comment>
<feature type="compositionally biased region" description="Acidic residues" evidence="9">
    <location>
        <begin position="617"/>
        <end position="627"/>
    </location>
</feature>
<protein>
    <recommendedName>
        <fullName evidence="10">PHD-type domain-containing protein</fullName>
    </recommendedName>
</protein>
<keyword evidence="12" id="KW-1185">Reference proteome</keyword>
<feature type="domain" description="PHD-type" evidence="10">
    <location>
        <begin position="632"/>
        <end position="683"/>
    </location>
</feature>
<dbReference type="InterPro" id="IPR019787">
    <property type="entry name" value="Znf_PHD-finger"/>
</dbReference>
<organism evidence="11 12">
    <name type="scientific">Phyllosticta citriasiana</name>
    <dbReference type="NCBI Taxonomy" id="595635"/>
    <lineage>
        <taxon>Eukaryota</taxon>
        <taxon>Fungi</taxon>
        <taxon>Dikarya</taxon>
        <taxon>Ascomycota</taxon>
        <taxon>Pezizomycotina</taxon>
        <taxon>Dothideomycetes</taxon>
        <taxon>Dothideomycetes incertae sedis</taxon>
        <taxon>Botryosphaeriales</taxon>
        <taxon>Phyllostictaceae</taxon>
        <taxon>Phyllosticta</taxon>
    </lineage>
</organism>
<keyword evidence="3" id="KW-0479">Metal-binding</keyword>
<feature type="compositionally biased region" description="Polar residues" evidence="9">
    <location>
        <begin position="452"/>
        <end position="475"/>
    </location>
</feature>
<dbReference type="InterPro" id="IPR011011">
    <property type="entry name" value="Znf_FYVE_PHD"/>
</dbReference>